<sequence length="99" mass="11287">MITNNHYLPLFFLCWAFLYSPFAVWSIWLASAGGHQQVVAEKSQVEKVSQHPQGGKPVPDDFTCFCTFYGNKAWGFNCNLNFLVSYYVTEQEGVGHEDQ</sequence>
<dbReference type="OrthoDB" id="772842at2"/>
<gene>
    <name evidence="1" type="ORF">SAMN04488511_1093</name>
</gene>
<dbReference type="EMBL" id="FOJM01000009">
    <property type="protein sequence ID" value="SFA50170.1"/>
    <property type="molecule type" value="Genomic_DNA"/>
</dbReference>
<proteinExistence type="predicted"/>
<reference evidence="2" key="1">
    <citation type="submission" date="2016-10" db="EMBL/GenBank/DDBJ databases">
        <authorList>
            <person name="Varghese N."/>
            <person name="Submissions S."/>
        </authorList>
    </citation>
    <scope>NUCLEOTIDE SEQUENCE [LARGE SCALE GENOMIC DNA]</scope>
    <source>
        <strain evidence="2">DSM 18130</strain>
    </source>
</reference>
<dbReference type="AlphaFoldDB" id="A0A1I0TEJ4"/>
<name>A0A1I0TEJ4_9SPHI</name>
<accession>A0A1I0TEJ4</accession>
<organism evidence="1 2">
    <name type="scientific">Pedobacter suwonensis</name>
    <dbReference type="NCBI Taxonomy" id="332999"/>
    <lineage>
        <taxon>Bacteria</taxon>
        <taxon>Pseudomonadati</taxon>
        <taxon>Bacteroidota</taxon>
        <taxon>Sphingobacteriia</taxon>
        <taxon>Sphingobacteriales</taxon>
        <taxon>Sphingobacteriaceae</taxon>
        <taxon>Pedobacter</taxon>
    </lineage>
</organism>
<dbReference type="Proteomes" id="UP000198836">
    <property type="component" value="Unassembled WGS sequence"/>
</dbReference>
<dbReference type="RefSeq" id="WP_090983824.1">
    <property type="nucleotide sequence ID" value="NZ_FOJM01000009.1"/>
</dbReference>
<evidence type="ECO:0000313" key="1">
    <source>
        <dbReference type="EMBL" id="SFA50170.1"/>
    </source>
</evidence>
<keyword evidence="2" id="KW-1185">Reference proteome</keyword>
<evidence type="ECO:0000313" key="2">
    <source>
        <dbReference type="Proteomes" id="UP000198836"/>
    </source>
</evidence>
<protein>
    <submittedName>
        <fullName evidence="1">Uncharacterized protein</fullName>
    </submittedName>
</protein>